<keyword evidence="1" id="KW-0121">Carboxypeptidase</keyword>
<comment type="caution">
    <text evidence="1">The sequence shown here is derived from an EMBL/GenBank/DDBJ whole genome shotgun (WGS) entry which is preliminary data.</text>
</comment>
<evidence type="ECO:0000313" key="2">
    <source>
        <dbReference type="Proteomes" id="UP000614216"/>
    </source>
</evidence>
<keyword evidence="1" id="KW-0378">Hydrolase</keyword>
<evidence type="ECO:0000313" key="1">
    <source>
        <dbReference type="EMBL" id="MBL6448010.1"/>
    </source>
</evidence>
<protein>
    <submittedName>
        <fullName evidence="1">Carboxypeptidase regulatory-like domain-containing protein</fullName>
    </submittedName>
</protein>
<name>A0A937KF92_9BACT</name>
<reference evidence="1" key="1">
    <citation type="submission" date="2021-01" db="EMBL/GenBank/DDBJ databases">
        <title>Fulvivirga kasyanovii gen. nov., sp nov., a novel member of the phylum Bacteroidetes isolated from seawater in a mussel farm.</title>
        <authorList>
            <person name="Zhao L.-H."/>
            <person name="Wang Z.-J."/>
        </authorList>
    </citation>
    <scope>NUCLEOTIDE SEQUENCE</scope>
    <source>
        <strain evidence="1">29W222</strain>
    </source>
</reference>
<dbReference type="AlphaFoldDB" id="A0A937KF92"/>
<gene>
    <name evidence="1" type="ORF">JMN32_16960</name>
</gene>
<keyword evidence="2" id="KW-1185">Reference proteome</keyword>
<dbReference type="GO" id="GO:0004180">
    <property type="term" value="F:carboxypeptidase activity"/>
    <property type="evidence" value="ECO:0007669"/>
    <property type="project" value="UniProtKB-KW"/>
</dbReference>
<proteinExistence type="predicted"/>
<dbReference type="EMBL" id="JAEUGD010000058">
    <property type="protein sequence ID" value="MBL6448010.1"/>
    <property type="molecule type" value="Genomic_DNA"/>
</dbReference>
<dbReference type="SUPFAM" id="SSF117074">
    <property type="entry name" value="Hypothetical protein PA1324"/>
    <property type="match status" value="1"/>
</dbReference>
<organism evidence="1 2">
    <name type="scientific">Fulvivirga marina</name>
    <dbReference type="NCBI Taxonomy" id="2494733"/>
    <lineage>
        <taxon>Bacteria</taxon>
        <taxon>Pseudomonadati</taxon>
        <taxon>Bacteroidota</taxon>
        <taxon>Cytophagia</taxon>
        <taxon>Cytophagales</taxon>
        <taxon>Fulvivirgaceae</taxon>
        <taxon>Fulvivirga</taxon>
    </lineage>
</organism>
<dbReference type="Proteomes" id="UP000614216">
    <property type="component" value="Unassembled WGS sequence"/>
</dbReference>
<accession>A0A937KF92</accession>
<sequence length="138" mass="15300">MAASFIACRSSTAQQTSQGVKGQVFWFEGNFMPGPGQSNKGRPVQRDILIYEVTSMDEATKENQLYNEIPSRLIKTVITDKNGKFSTDLPPGTYSIFTKEKEGLFANVFDGEGHINPVTIKAGEITEIIININYKAVY</sequence>
<keyword evidence="1" id="KW-0645">Protease</keyword>